<dbReference type="EMBL" id="MFYX01000134">
    <property type="protein sequence ID" value="OGK01069.1"/>
    <property type="molecule type" value="Genomic_DNA"/>
</dbReference>
<dbReference type="Gene3D" id="1.25.40.10">
    <property type="entry name" value="Tetratricopeptide repeat domain"/>
    <property type="match status" value="1"/>
</dbReference>
<dbReference type="InterPro" id="IPR050903">
    <property type="entry name" value="Bact_Chemotaxis_MeTrfase"/>
</dbReference>
<keyword evidence="3" id="KW-0949">S-adenosyl-L-methionine</keyword>
<dbReference type="InterPro" id="IPR000780">
    <property type="entry name" value="CheR_MeTrfase"/>
</dbReference>
<dbReference type="PANTHER" id="PTHR24422">
    <property type="entry name" value="CHEMOTAXIS PROTEIN METHYLTRANSFERASE"/>
    <property type="match status" value="1"/>
</dbReference>
<dbReference type="InterPro" id="IPR011990">
    <property type="entry name" value="TPR-like_helical_dom_sf"/>
</dbReference>
<dbReference type="GO" id="GO:0008757">
    <property type="term" value="F:S-adenosylmethionine-dependent methyltransferase activity"/>
    <property type="evidence" value="ECO:0007669"/>
    <property type="project" value="InterPro"/>
</dbReference>
<dbReference type="Pfam" id="PF14559">
    <property type="entry name" value="TPR_19"/>
    <property type="match status" value="1"/>
</dbReference>
<dbReference type="PROSITE" id="PS50123">
    <property type="entry name" value="CHER"/>
    <property type="match status" value="1"/>
</dbReference>
<organism evidence="5 6">
    <name type="scientific">Candidatus Raymondbacteria bacterium RIFOXYD12_FULL_49_13</name>
    <dbReference type="NCBI Taxonomy" id="1817890"/>
    <lineage>
        <taxon>Bacteria</taxon>
        <taxon>Raymondiibacteriota</taxon>
    </lineage>
</organism>
<evidence type="ECO:0000313" key="5">
    <source>
        <dbReference type="EMBL" id="OGK01069.1"/>
    </source>
</evidence>
<dbReference type="InterPro" id="IPR019734">
    <property type="entry name" value="TPR_rpt"/>
</dbReference>
<name>A0A1F7F341_UNCRA</name>
<reference evidence="5 6" key="1">
    <citation type="journal article" date="2016" name="Nat. Commun.">
        <title>Thousands of microbial genomes shed light on interconnected biogeochemical processes in an aquifer system.</title>
        <authorList>
            <person name="Anantharaman K."/>
            <person name="Brown C.T."/>
            <person name="Hug L.A."/>
            <person name="Sharon I."/>
            <person name="Castelle C.J."/>
            <person name="Probst A.J."/>
            <person name="Thomas B.C."/>
            <person name="Singh A."/>
            <person name="Wilkins M.J."/>
            <person name="Karaoz U."/>
            <person name="Brodie E.L."/>
            <person name="Williams K.H."/>
            <person name="Hubbard S.S."/>
            <person name="Banfield J.F."/>
        </authorList>
    </citation>
    <scope>NUCLEOTIDE SEQUENCE [LARGE SCALE GENOMIC DNA]</scope>
</reference>
<dbReference type="Gene3D" id="3.40.50.150">
    <property type="entry name" value="Vaccinia Virus protein VP39"/>
    <property type="match status" value="1"/>
</dbReference>
<dbReference type="GO" id="GO:0032259">
    <property type="term" value="P:methylation"/>
    <property type="evidence" value="ECO:0007669"/>
    <property type="project" value="UniProtKB-KW"/>
</dbReference>
<dbReference type="PRINTS" id="PR00996">
    <property type="entry name" value="CHERMTFRASE"/>
</dbReference>
<evidence type="ECO:0000256" key="2">
    <source>
        <dbReference type="ARBA" id="ARBA00022679"/>
    </source>
</evidence>
<dbReference type="AlphaFoldDB" id="A0A1F7F341"/>
<dbReference type="SUPFAM" id="SSF53335">
    <property type="entry name" value="S-adenosyl-L-methionine-dependent methyltransferases"/>
    <property type="match status" value="1"/>
</dbReference>
<evidence type="ECO:0000256" key="1">
    <source>
        <dbReference type="ARBA" id="ARBA00022603"/>
    </source>
</evidence>
<dbReference type="SUPFAM" id="SSF48452">
    <property type="entry name" value="TPR-like"/>
    <property type="match status" value="1"/>
</dbReference>
<dbReference type="SMART" id="SM00138">
    <property type="entry name" value="MeTrc"/>
    <property type="match status" value="1"/>
</dbReference>
<proteinExistence type="predicted"/>
<feature type="domain" description="CheR-type methyltransferase" evidence="4">
    <location>
        <begin position="1"/>
        <end position="258"/>
    </location>
</feature>
<dbReference type="InterPro" id="IPR022642">
    <property type="entry name" value="CheR_C"/>
</dbReference>
<evidence type="ECO:0000313" key="6">
    <source>
        <dbReference type="Proteomes" id="UP000179243"/>
    </source>
</evidence>
<evidence type="ECO:0000256" key="3">
    <source>
        <dbReference type="ARBA" id="ARBA00022691"/>
    </source>
</evidence>
<gene>
    <name evidence="5" type="ORF">A2519_16895</name>
</gene>
<dbReference type="Proteomes" id="UP000179243">
    <property type="component" value="Unassembled WGS sequence"/>
</dbReference>
<dbReference type="SMART" id="SM00028">
    <property type="entry name" value="TPR"/>
    <property type="match status" value="3"/>
</dbReference>
<keyword evidence="1" id="KW-0489">Methyltransferase</keyword>
<protein>
    <recommendedName>
        <fullName evidence="4">CheR-type methyltransferase domain-containing protein</fullName>
    </recommendedName>
</protein>
<keyword evidence="2" id="KW-0808">Transferase</keyword>
<dbReference type="PANTHER" id="PTHR24422:SF19">
    <property type="entry name" value="CHEMOTAXIS PROTEIN METHYLTRANSFERASE"/>
    <property type="match status" value="1"/>
</dbReference>
<evidence type="ECO:0000259" key="4">
    <source>
        <dbReference type="PROSITE" id="PS50123"/>
    </source>
</evidence>
<dbReference type="Pfam" id="PF01739">
    <property type="entry name" value="CheR"/>
    <property type="match status" value="1"/>
</dbReference>
<comment type="caution">
    <text evidence="5">The sequence shown here is derived from an EMBL/GenBank/DDBJ whole genome shotgun (WGS) entry which is preliminary data.</text>
</comment>
<accession>A0A1F7F341</accession>
<dbReference type="InterPro" id="IPR029063">
    <property type="entry name" value="SAM-dependent_MTases_sf"/>
</dbReference>
<sequence length="476" mass="53411">MNHTLPDSLMSQLSEMIAARTALHFPRERWGDLEYKAGNAAKEFGFIGNEQFVQWLLSAPLTASQMDMLASHLTIHETYFWREPLAFEALCGEILPAMVREREKGDKRLRIWSAGCATGEEPYSIAIALKRAIPDLADWNITILATDINPRILRKAMAGIYSKWSFRNAPQWLTDGYFHSKKDGVFEILSEIKKMVTFSYLNLAEDIYPSPVNNTNAMDIIFCRNVLMYFAPERARQVGKDLYRSLVDSGWLMVGASELSQALFPQFAPVHFPGVIAYRKDHTMSPLPKILPYETPTLFQFSGDDKTPVTAIELPPQSKFVPVMEQPVQAIALEIPGKIEKEALPSKAFSIRALADKGRLTEALAVCEKALASDKLNPGMHYLRAIILQEMNRLTEAGASLKRTLYIDQNFLLAHFTLGTMALRQGNARLAKKHFENALALLEKNRPEDILPESEGLTAGRLKEIILVTIETGALA</sequence>